<feature type="transmembrane region" description="Helical" evidence="2">
    <location>
        <begin position="124"/>
        <end position="143"/>
    </location>
</feature>
<accession>A0A812V273</accession>
<dbReference type="AlphaFoldDB" id="A0A812V273"/>
<feature type="transmembrane region" description="Helical" evidence="2">
    <location>
        <begin position="71"/>
        <end position="93"/>
    </location>
</feature>
<reference evidence="3" key="1">
    <citation type="submission" date="2021-02" db="EMBL/GenBank/DDBJ databases">
        <authorList>
            <person name="Dougan E. K."/>
            <person name="Rhodes N."/>
            <person name="Thang M."/>
            <person name="Chan C."/>
        </authorList>
    </citation>
    <scope>NUCLEOTIDE SEQUENCE</scope>
</reference>
<evidence type="ECO:0000313" key="3">
    <source>
        <dbReference type="EMBL" id="CAE7610338.1"/>
    </source>
</evidence>
<keyword evidence="2" id="KW-0472">Membrane</keyword>
<feature type="region of interest" description="Disordered" evidence="1">
    <location>
        <begin position="1"/>
        <end position="32"/>
    </location>
</feature>
<gene>
    <name evidence="3" type="ORF">SNAT2548_LOCUS34695</name>
</gene>
<protein>
    <submittedName>
        <fullName evidence="3">Uncharacterized protein</fullName>
    </submittedName>
</protein>
<proteinExistence type="predicted"/>
<evidence type="ECO:0000256" key="1">
    <source>
        <dbReference type="SAM" id="MobiDB-lite"/>
    </source>
</evidence>
<dbReference type="Proteomes" id="UP000604046">
    <property type="component" value="Unassembled WGS sequence"/>
</dbReference>
<evidence type="ECO:0000313" key="4">
    <source>
        <dbReference type="Proteomes" id="UP000604046"/>
    </source>
</evidence>
<keyword evidence="2" id="KW-0812">Transmembrane</keyword>
<keyword evidence="4" id="KW-1185">Reference proteome</keyword>
<comment type="caution">
    <text evidence="3">The sequence shown here is derived from an EMBL/GenBank/DDBJ whole genome shotgun (WGS) entry which is preliminary data.</text>
</comment>
<sequence length="661" mass="73364">MAGALAVPLGRPSTPSRQAWTAVAPDGPEAPRKRSTLISVAQQLEHLEQLEQLESEEGGKGLRGAWTRGQVVLLVYTLVRVVANVCVASAPFLTDQYYDDTYNPQHGWQRIQVKTPSVFEGLDLYADAVARPVITGLGVYCFLQKNTRFSAKLRLHVWSRRIIYLLAVCITDQSIAFGMERLDDIQTPTPHETIPSALALVSSTSWVFVSNALQVYITNLKLQVLGWRSQARICQALLLLSICTGTYEILDYFEYFDSPWPNLLSCVINVLGILLVQCTALCWAATWALLHGGGDESIRCSALCLYVNGVLAVVGPFLSYFSVVTMWTNFLSRHIKLFGLIYLPLLPMLVVTLDVGTQVLGTLLLTGMIGPKGWERPMQAFRKLAHLSGFGLASRRIAFPGKINAHATECIVSFPGKYSAEWDQAVSSVQEEQTCSLACVFLTDRASGLGRHSDNPDTPGQCWCRMIYGSLPAQTYLSVVDMKDDTDGPMTPEKLAFKKVDADAMGQVLVIKDDQLELEWEAELAHAMDDAETRCNKNEGRAPWGCHWFEEWRVNVDAAAKEGQTLHVFYFEGKVACGKLPWEKLCDAEAKGEARKNTGLGASQTAEVAYLEKLGLTYVEHDIREFEDFLLKPLGCKGDRVLEKARNWPALAASFRLRLKP</sequence>
<feature type="transmembrane region" description="Helical" evidence="2">
    <location>
        <begin position="341"/>
        <end position="369"/>
    </location>
</feature>
<keyword evidence="2" id="KW-1133">Transmembrane helix</keyword>
<feature type="transmembrane region" description="Helical" evidence="2">
    <location>
        <begin position="302"/>
        <end position="321"/>
    </location>
</feature>
<name>A0A812V273_9DINO</name>
<organism evidence="3 4">
    <name type="scientific">Symbiodinium natans</name>
    <dbReference type="NCBI Taxonomy" id="878477"/>
    <lineage>
        <taxon>Eukaryota</taxon>
        <taxon>Sar</taxon>
        <taxon>Alveolata</taxon>
        <taxon>Dinophyceae</taxon>
        <taxon>Suessiales</taxon>
        <taxon>Symbiodiniaceae</taxon>
        <taxon>Symbiodinium</taxon>
    </lineage>
</organism>
<evidence type="ECO:0000256" key="2">
    <source>
        <dbReference type="SAM" id="Phobius"/>
    </source>
</evidence>
<feature type="transmembrane region" description="Helical" evidence="2">
    <location>
        <begin position="262"/>
        <end position="290"/>
    </location>
</feature>
<dbReference type="EMBL" id="CAJNDS010002824">
    <property type="protein sequence ID" value="CAE7610338.1"/>
    <property type="molecule type" value="Genomic_DNA"/>
</dbReference>